<dbReference type="EMBL" id="CAWYQH010000046">
    <property type="protein sequence ID" value="CAK8677813.1"/>
    <property type="molecule type" value="Genomic_DNA"/>
</dbReference>
<keyword evidence="1" id="KW-0732">Signal</keyword>
<protein>
    <submittedName>
        <fullName evidence="2">Uncharacterized protein</fullName>
    </submittedName>
</protein>
<evidence type="ECO:0000313" key="2">
    <source>
        <dbReference type="EMBL" id="CAK8677813.1"/>
    </source>
</evidence>
<reference evidence="2 3" key="1">
    <citation type="submission" date="2024-02" db="EMBL/GenBank/DDBJ databases">
        <authorList>
            <person name="Daric V."/>
            <person name="Darras S."/>
        </authorList>
    </citation>
    <scope>NUCLEOTIDE SEQUENCE [LARGE SCALE GENOMIC DNA]</scope>
</reference>
<name>A0ABP0FDP2_CLALP</name>
<keyword evidence="3" id="KW-1185">Reference proteome</keyword>
<comment type="caution">
    <text evidence="2">The sequence shown here is derived from an EMBL/GenBank/DDBJ whole genome shotgun (WGS) entry which is preliminary data.</text>
</comment>
<feature type="signal peptide" evidence="1">
    <location>
        <begin position="1"/>
        <end position="29"/>
    </location>
</feature>
<feature type="chain" id="PRO_5045393184" evidence="1">
    <location>
        <begin position="30"/>
        <end position="146"/>
    </location>
</feature>
<organism evidence="2 3">
    <name type="scientific">Clavelina lepadiformis</name>
    <name type="common">Light-bulb sea squirt</name>
    <name type="synonym">Ascidia lepadiformis</name>
    <dbReference type="NCBI Taxonomy" id="159417"/>
    <lineage>
        <taxon>Eukaryota</taxon>
        <taxon>Metazoa</taxon>
        <taxon>Chordata</taxon>
        <taxon>Tunicata</taxon>
        <taxon>Ascidiacea</taxon>
        <taxon>Aplousobranchia</taxon>
        <taxon>Clavelinidae</taxon>
        <taxon>Clavelina</taxon>
    </lineage>
</organism>
<gene>
    <name evidence="2" type="ORF">CVLEPA_LOCUS7806</name>
</gene>
<dbReference type="Proteomes" id="UP001642483">
    <property type="component" value="Unassembled WGS sequence"/>
</dbReference>
<evidence type="ECO:0000313" key="3">
    <source>
        <dbReference type="Proteomes" id="UP001642483"/>
    </source>
</evidence>
<proteinExistence type="predicted"/>
<evidence type="ECO:0000256" key="1">
    <source>
        <dbReference type="SAM" id="SignalP"/>
    </source>
</evidence>
<accession>A0ABP0FDP2</accession>
<sequence>MAVYEKEIICASPTIRLLFLLDLMSVTLSNSNVLDLEGENLPAAETLPAGETLPAEETLPTEKTLNELLDLSLGSPEVVINTGKINFCYRCFGCQLIVVNCYTVFQVGAVNFNILHTLLSSILKRLDLQNVITEVDSSKYILDSFF</sequence>